<dbReference type="PANTHER" id="PTHR15510">
    <property type="entry name" value="SPERM-ASSOCIATED ANTIGEN 8"/>
    <property type="match status" value="1"/>
</dbReference>
<evidence type="ECO:0000256" key="1">
    <source>
        <dbReference type="SAM" id="MobiDB-lite"/>
    </source>
</evidence>
<proteinExistence type="predicted"/>
<dbReference type="InterPro" id="IPR026124">
    <property type="entry name" value="Sperm-assoc_Ag8"/>
</dbReference>
<evidence type="ECO:0008006" key="4">
    <source>
        <dbReference type="Google" id="ProtNLM"/>
    </source>
</evidence>
<dbReference type="Proteomes" id="UP001497482">
    <property type="component" value="Chromosome 1"/>
</dbReference>
<dbReference type="GO" id="GO:0005634">
    <property type="term" value="C:nucleus"/>
    <property type="evidence" value="ECO:0007669"/>
    <property type="project" value="TreeGrafter"/>
</dbReference>
<dbReference type="GO" id="GO:0005737">
    <property type="term" value="C:cytoplasm"/>
    <property type="evidence" value="ECO:0007669"/>
    <property type="project" value="TreeGrafter"/>
</dbReference>
<keyword evidence="3" id="KW-1185">Reference proteome</keyword>
<name>A0AAV2IWE9_KNICA</name>
<dbReference type="EMBL" id="OZ035823">
    <property type="protein sequence ID" value="CAL1569594.1"/>
    <property type="molecule type" value="Genomic_DNA"/>
</dbReference>
<evidence type="ECO:0000313" key="3">
    <source>
        <dbReference type="Proteomes" id="UP001497482"/>
    </source>
</evidence>
<sequence length="170" mass="19278">MSEPEAAKNVASSNSADEKRQIQRHGHPGLLSLEPGAKMEDTTTVKATYIHHQSPGVRLKGRRVELLEKLIAHDTREQIEQQMKPAVCESEFCSTSQQSFTVQGFVPLWERLTPVHDYRSENSITFWSENCQQVQGVTPVRSATEPFKKCSQFSRPISERLDEQTPPLED</sequence>
<feature type="region of interest" description="Disordered" evidence="1">
    <location>
        <begin position="1"/>
        <end position="35"/>
    </location>
</feature>
<reference evidence="2 3" key="1">
    <citation type="submission" date="2024-04" db="EMBL/GenBank/DDBJ databases">
        <authorList>
            <person name="Waldvogel A.-M."/>
            <person name="Schoenle A."/>
        </authorList>
    </citation>
    <scope>NUCLEOTIDE SEQUENCE [LARGE SCALE GENOMIC DNA]</scope>
</reference>
<dbReference type="PANTHER" id="PTHR15510:SF5">
    <property type="entry name" value="SPERM-ASSOCIATED ANTIGEN 8"/>
    <property type="match status" value="1"/>
</dbReference>
<protein>
    <recommendedName>
        <fullName evidence="4">Sperm-associated antigen 8</fullName>
    </recommendedName>
</protein>
<dbReference type="GO" id="GO:0008017">
    <property type="term" value="F:microtubule binding"/>
    <property type="evidence" value="ECO:0007669"/>
    <property type="project" value="InterPro"/>
</dbReference>
<gene>
    <name evidence="2" type="ORF">KC01_LOCUS2010</name>
</gene>
<dbReference type="AlphaFoldDB" id="A0AAV2IWE9"/>
<dbReference type="GO" id="GO:0045944">
    <property type="term" value="P:positive regulation of transcription by RNA polymerase II"/>
    <property type="evidence" value="ECO:0007669"/>
    <property type="project" value="TreeGrafter"/>
</dbReference>
<evidence type="ECO:0000313" key="2">
    <source>
        <dbReference type="EMBL" id="CAL1569594.1"/>
    </source>
</evidence>
<dbReference type="Pfam" id="PF22584">
    <property type="entry name" value="CFAP143"/>
    <property type="match status" value="1"/>
</dbReference>
<accession>A0AAV2IWE9</accession>
<organism evidence="2 3">
    <name type="scientific">Knipowitschia caucasica</name>
    <name type="common">Caucasian dwarf goby</name>
    <name type="synonym">Pomatoschistus caucasicus</name>
    <dbReference type="NCBI Taxonomy" id="637954"/>
    <lineage>
        <taxon>Eukaryota</taxon>
        <taxon>Metazoa</taxon>
        <taxon>Chordata</taxon>
        <taxon>Craniata</taxon>
        <taxon>Vertebrata</taxon>
        <taxon>Euteleostomi</taxon>
        <taxon>Actinopterygii</taxon>
        <taxon>Neopterygii</taxon>
        <taxon>Teleostei</taxon>
        <taxon>Neoteleostei</taxon>
        <taxon>Acanthomorphata</taxon>
        <taxon>Gobiaria</taxon>
        <taxon>Gobiiformes</taxon>
        <taxon>Gobioidei</taxon>
        <taxon>Gobiidae</taxon>
        <taxon>Gobiinae</taxon>
        <taxon>Knipowitschia</taxon>
    </lineage>
</organism>